<name>A0ABR1X2V5_9PEZI</name>
<dbReference type="RefSeq" id="XP_066672645.1">
    <property type="nucleotide sequence ID" value="XM_066809027.1"/>
</dbReference>
<proteinExistence type="predicted"/>
<accession>A0ABR1X2V5</accession>
<protein>
    <submittedName>
        <fullName evidence="2">Uncharacterized protein</fullName>
    </submittedName>
</protein>
<keyword evidence="1" id="KW-0812">Transmembrane</keyword>
<sequence length="139" mass="14521">MGARSGAAKAQSTRTLTLLGLRQAMTIPHRRLCLPSVIVVIVVRVIRSVVAAGLGADTSRMDGALDLLSHAAEALGEGAPRTLILARAIGFVERAPLAARLPRDINAIPRFEISGRQAAAGGAVVLVVLVISIVIFTRL</sequence>
<gene>
    <name evidence="2" type="ORF">PG997_004712</name>
</gene>
<organism evidence="2 3">
    <name type="scientific">Apiospora hydei</name>
    <dbReference type="NCBI Taxonomy" id="1337664"/>
    <lineage>
        <taxon>Eukaryota</taxon>
        <taxon>Fungi</taxon>
        <taxon>Dikarya</taxon>
        <taxon>Ascomycota</taxon>
        <taxon>Pezizomycotina</taxon>
        <taxon>Sordariomycetes</taxon>
        <taxon>Xylariomycetidae</taxon>
        <taxon>Amphisphaeriales</taxon>
        <taxon>Apiosporaceae</taxon>
        <taxon>Apiospora</taxon>
    </lineage>
</organism>
<feature type="transmembrane region" description="Helical" evidence="1">
    <location>
        <begin position="118"/>
        <end position="137"/>
    </location>
</feature>
<comment type="caution">
    <text evidence="2">The sequence shown here is derived from an EMBL/GenBank/DDBJ whole genome shotgun (WGS) entry which is preliminary data.</text>
</comment>
<evidence type="ECO:0000313" key="3">
    <source>
        <dbReference type="Proteomes" id="UP001433268"/>
    </source>
</evidence>
<evidence type="ECO:0000313" key="2">
    <source>
        <dbReference type="EMBL" id="KAK8089751.1"/>
    </source>
</evidence>
<evidence type="ECO:0000256" key="1">
    <source>
        <dbReference type="SAM" id="Phobius"/>
    </source>
</evidence>
<reference evidence="2 3" key="1">
    <citation type="submission" date="2023-01" db="EMBL/GenBank/DDBJ databases">
        <title>Analysis of 21 Apiospora genomes using comparative genomics revels a genus with tremendous synthesis potential of carbohydrate active enzymes and secondary metabolites.</title>
        <authorList>
            <person name="Sorensen T."/>
        </authorList>
    </citation>
    <scope>NUCLEOTIDE SEQUENCE [LARGE SCALE GENOMIC DNA]</scope>
    <source>
        <strain evidence="2 3">CBS 114990</strain>
    </source>
</reference>
<keyword evidence="1" id="KW-0472">Membrane</keyword>
<feature type="transmembrane region" description="Helical" evidence="1">
    <location>
        <begin position="32"/>
        <end position="56"/>
    </location>
</feature>
<keyword evidence="3" id="KW-1185">Reference proteome</keyword>
<dbReference type="EMBL" id="JAQQWN010000004">
    <property type="protein sequence ID" value="KAK8089751.1"/>
    <property type="molecule type" value="Genomic_DNA"/>
</dbReference>
<keyword evidence="1" id="KW-1133">Transmembrane helix</keyword>
<dbReference type="Proteomes" id="UP001433268">
    <property type="component" value="Unassembled WGS sequence"/>
</dbReference>
<dbReference type="GeneID" id="92042087"/>